<dbReference type="Pfam" id="PF00931">
    <property type="entry name" value="NB-ARC"/>
    <property type="match status" value="1"/>
</dbReference>
<evidence type="ECO:0000259" key="1">
    <source>
        <dbReference type="Pfam" id="PF00931"/>
    </source>
</evidence>
<dbReference type="AlphaFoldDB" id="A8BNY5"/>
<dbReference type="InterPro" id="IPR044974">
    <property type="entry name" value="Disease_R_plants"/>
</dbReference>
<feature type="non-terminal residue" evidence="2">
    <location>
        <position position="268"/>
    </location>
</feature>
<protein>
    <submittedName>
        <fullName evidence="2">NBS-containing resistance-like protein</fullName>
    </submittedName>
</protein>
<sequence>MAKALYNEIFKKFEGNSFLADVSEKGSRSNGLACLQKQLVNDVLKENVDISSVHKGSCLIKEKLRRKKVLIFLDDVDHRKQVDELAGDLSWFGPGSRIIITTRDRQFLNVDQIKDNNIYEPGGLDHHQSLELFRMHAFGRRVQPPEDYMCLSEEVVRYASGLPLTLEVLGAFLRGAERKEWKSAIKKLNTCPPPEVYEKLKISYDGLDDTQKTIFLDTACFFIGVDKELAVAIWKGCDFQPVEELRVLSRKFLIKIDDKKQLWMHDQL</sequence>
<dbReference type="InterPro" id="IPR027417">
    <property type="entry name" value="P-loop_NTPase"/>
</dbReference>
<dbReference type="InterPro" id="IPR042197">
    <property type="entry name" value="Apaf_helical"/>
</dbReference>
<proteinExistence type="predicted"/>
<name>A8BNY5_PLAAC</name>
<dbReference type="InterPro" id="IPR002182">
    <property type="entry name" value="NB-ARC"/>
</dbReference>
<organism evidence="2">
    <name type="scientific">Platanus acerifolia</name>
    <name type="common">London plane tree</name>
    <dbReference type="NCBI Taxonomy" id="140101"/>
    <lineage>
        <taxon>Eukaryota</taxon>
        <taxon>Viridiplantae</taxon>
        <taxon>Streptophyta</taxon>
        <taxon>Embryophyta</taxon>
        <taxon>Tracheophyta</taxon>
        <taxon>Spermatophyta</taxon>
        <taxon>Magnoliopsida</taxon>
        <taxon>Proteales</taxon>
        <taxon>Platanaceae</taxon>
        <taxon>Platanus</taxon>
    </lineage>
</organism>
<feature type="domain" description="NB-ARC" evidence="1">
    <location>
        <begin position="27"/>
        <end position="141"/>
    </location>
</feature>
<dbReference type="PRINTS" id="PR00364">
    <property type="entry name" value="DISEASERSIST"/>
</dbReference>
<dbReference type="GO" id="GO:0043531">
    <property type="term" value="F:ADP binding"/>
    <property type="evidence" value="ECO:0007669"/>
    <property type="project" value="InterPro"/>
</dbReference>
<dbReference type="Gene3D" id="1.10.8.430">
    <property type="entry name" value="Helical domain of apoptotic protease-activating factors"/>
    <property type="match status" value="1"/>
</dbReference>
<dbReference type="EMBL" id="EF653118">
    <property type="protein sequence ID" value="ABV30887.1"/>
    <property type="molecule type" value="Genomic_DNA"/>
</dbReference>
<dbReference type="GO" id="GO:0006952">
    <property type="term" value="P:defense response"/>
    <property type="evidence" value="ECO:0007669"/>
    <property type="project" value="InterPro"/>
</dbReference>
<dbReference type="SUPFAM" id="SSF52540">
    <property type="entry name" value="P-loop containing nucleoside triphosphate hydrolases"/>
    <property type="match status" value="1"/>
</dbReference>
<feature type="non-terminal residue" evidence="2">
    <location>
        <position position="1"/>
    </location>
</feature>
<accession>A8BNY5</accession>
<evidence type="ECO:0000313" key="2">
    <source>
        <dbReference type="EMBL" id="ABV30887.1"/>
    </source>
</evidence>
<dbReference type="PANTHER" id="PTHR11017:SF385">
    <property type="entry name" value="DISEASE RESISTANCE PROTEIN (TIR-NBS-LRR CLASS)-RELATED"/>
    <property type="match status" value="1"/>
</dbReference>
<reference evidence="2" key="1">
    <citation type="submission" date="2007-06" db="EMBL/GenBank/DDBJ databases">
        <authorList>
            <person name="Pilotti M."/>
            <person name="Brunetti A."/>
            <person name="Lumia V."/>
            <person name="Tizzani L."/>
            <person name="Gervasi F."/>
        </authorList>
    </citation>
    <scope>NUCLEOTIDE SEQUENCE</scope>
    <source>
        <strain evidence="2">F11T.3</strain>
    </source>
</reference>
<dbReference type="Gene3D" id="3.40.50.300">
    <property type="entry name" value="P-loop containing nucleotide triphosphate hydrolases"/>
    <property type="match status" value="1"/>
</dbReference>
<dbReference type="PANTHER" id="PTHR11017">
    <property type="entry name" value="LEUCINE-RICH REPEAT-CONTAINING PROTEIN"/>
    <property type="match status" value="1"/>
</dbReference>